<dbReference type="EMBL" id="CAJJDP010000121">
    <property type="protein sequence ID" value="CAD8200243.1"/>
    <property type="molecule type" value="Genomic_DNA"/>
</dbReference>
<sequence length="573" mass="68143">MTNFIEESMIINRLTSPQNFNNPNQRPSNLKPYYKHQSIPQSNHSSVLNLLDMENPKIVDDKNSDNIVNPMSSQSELSSDNQRQMESDLELKQVLTEINDPDCSYQCNLKESQICKESEIKQSKHQASISEFQQQQIEKHKQIILRKNQHLKFANSFNTYVNQNQFQSSSPTNQIQLNEIRQEYQNLDRDQLKNFKEIYNFYCKQPITTNKYQTFEKLQQLSNTMILQKFMIFCKDFKLIDLEISSDLISFLGGKINNLRKKQINYNYKNNNRSNFILTKFYLVQMYKQNADKNMELNLDNFIILIQKLADLLFPQQNYLLYELLDLKNPIVYRKKMTLVGKPFHTKEQSEIITQEKLYQRKNIIQPHQIKLKSESTKKQEDNSPLQFPKISRRTNTYKCYSPCSNDKYKIEEGNSLQLEELYDYKQDFEQKRILFERQFNEKEEDFNLQEFQYSNRRSNKKKNRGEQFYFSKINKAQQFSLYSNILGSIHKCERLSSNSRNQIEISQNMVASGNTRPSNMKSFENQENSAKKSPSQSPQTRELCNLEKKYLIHKAFANQQTCRDNQIKKTKF</sequence>
<dbReference type="Proteomes" id="UP000683925">
    <property type="component" value="Unassembled WGS sequence"/>
</dbReference>
<evidence type="ECO:0000313" key="3">
    <source>
        <dbReference type="Proteomes" id="UP000683925"/>
    </source>
</evidence>
<organism evidence="2 3">
    <name type="scientific">Paramecium octaurelia</name>
    <dbReference type="NCBI Taxonomy" id="43137"/>
    <lineage>
        <taxon>Eukaryota</taxon>
        <taxon>Sar</taxon>
        <taxon>Alveolata</taxon>
        <taxon>Ciliophora</taxon>
        <taxon>Intramacronucleata</taxon>
        <taxon>Oligohymenophorea</taxon>
        <taxon>Peniculida</taxon>
        <taxon>Parameciidae</taxon>
        <taxon>Paramecium</taxon>
    </lineage>
</organism>
<protein>
    <submittedName>
        <fullName evidence="2">Uncharacterized protein</fullName>
    </submittedName>
</protein>
<feature type="compositionally biased region" description="Polar residues" evidence="1">
    <location>
        <begin position="15"/>
        <end position="28"/>
    </location>
</feature>
<name>A0A8S1XGV3_PAROT</name>
<dbReference type="AlphaFoldDB" id="A0A8S1XGV3"/>
<comment type="caution">
    <text evidence="2">The sequence shown here is derived from an EMBL/GenBank/DDBJ whole genome shotgun (WGS) entry which is preliminary data.</text>
</comment>
<evidence type="ECO:0000313" key="2">
    <source>
        <dbReference type="EMBL" id="CAD8200243.1"/>
    </source>
</evidence>
<reference evidence="2" key="1">
    <citation type="submission" date="2021-01" db="EMBL/GenBank/DDBJ databases">
        <authorList>
            <consortium name="Genoscope - CEA"/>
            <person name="William W."/>
        </authorList>
    </citation>
    <scope>NUCLEOTIDE SEQUENCE</scope>
</reference>
<feature type="region of interest" description="Disordered" evidence="1">
    <location>
        <begin position="509"/>
        <end position="541"/>
    </location>
</feature>
<proteinExistence type="predicted"/>
<gene>
    <name evidence="2" type="ORF">POCTA_138.1.T1210132</name>
</gene>
<feature type="region of interest" description="Disordered" evidence="1">
    <location>
        <begin position="58"/>
        <end position="84"/>
    </location>
</feature>
<accession>A0A8S1XGV3</accession>
<feature type="compositionally biased region" description="Polar residues" evidence="1">
    <location>
        <begin position="65"/>
        <end position="82"/>
    </location>
</feature>
<keyword evidence="3" id="KW-1185">Reference proteome</keyword>
<evidence type="ECO:0000256" key="1">
    <source>
        <dbReference type="SAM" id="MobiDB-lite"/>
    </source>
</evidence>
<feature type="region of interest" description="Disordered" evidence="1">
    <location>
        <begin position="15"/>
        <end position="45"/>
    </location>
</feature>
<dbReference type="OrthoDB" id="313045at2759"/>
<dbReference type="OMA" id="NADKNME"/>